<evidence type="ECO:0000313" key="3">
    <source>
        <dbReference type="EMBL" id="GEL23766.1"/>
    </source>
</evidence>
<name>A0A511DG48_9PSEU</name>
<keyword evidence="4" id="KW-1185">Reference proteome</keyword>
<sequence length="1469" mass="154108">MSPPVMWTMRRVRLHRIGPAAARFVDVTLELTGEDGQPLHSILWLRNGGGKSTVLSLICAVVRPHRRDFLATSTTGKHLEDYVLGSDTAHVVVEWSGPGGATLVTGAVYEWADRVQPADPNRDHDRLGARWYVFRSPPGSEATMDALPFDSGETPTSLRDFVSAVKRWGAVPDCGAAVTDSQDRWAQLLDDHGLDPSIFTAILQMNATEGGIEGQFQFRGPDQFVRYLLELIVDPEVPAAVSEILEKVREGLSARPEILADLAFADEAVPLLGELAAARAAHDVAGAAVGAAESTARDLAAALAAAARRAEADATGHADRVAALAGLAARHEADAADDRRAEAAARHRAATARVAAARLRAASLAEDQAAASALVAGWNAVPTVDAARQARRRVTSLEEQLAAATAEAAPLRARLDETAAGYARALDAAVAGLDARAAALDDEIAQARDAERAARAASQAASEQRGALAGELTAVTQALAGLEADLAAASAHFALDHTAAASVDAATVEDAVARNEQVDADAADELDRLATERAGLRERRAELSASADSVAAARRAAARTAESTAARAAELRERVGELAADERLRTLAGGTDIDPVVEAADLAALLTAAVARADRGRVELAVADADDERALATLSADRLLPPTLDVVRAADVLDRAGIPVTTGWRYLADSVPPERRADLMAAAPALAGGLLVHEERDLPAARTALTASGLRPTSPVVLATTRDLESAGGADVTGWLLPPAAALTDRAAAGAEIDRREAARAHRADADTELVARRDADADRRRRLDRLRADCPPGTLDALDAAAAEAAEAVATADADLARISAEVAAVGAREADADTRRGELERARRAAAAAIATLSSLLPRVRDAAAGRARAAELPALIAARGGEVARETAAEADARAAAAAASEQVTAVRRVLAEQREVRASLPDPGASAEAPDSLDDARRAWESADQAYRREVSESSLAVALEEARRALAAPAARAAELRAEVRERAEALLDGPDGADAATRDAAAARAQATAERLTSAGGELRAEQRDADAELAAHPPAAEEDDLPDDPAELDAVRTRALDAAAEAAQRVVGHLAAKAAAQDSARDAETLRGTARERATGLTHLLELLRVDPGEPVDAPDVGSLDDARTAVKGARAAVDAALADARTATRAVEDVARRIVVWAASDRFAAVKPDVRDRFRVADVAGELAPVADTLATDLAVYATNLRDRLTDLEQDKAVVVTAMTGMVRQALRSLARAQSLSELPPTLGEWAGQRFLEVGPRASVETADAVVRDRCARLVDALTARGAEVPRGLELLWQATDAVVGDGNWKARVLKPSTTFAVERVSVERMRKWSGGEKVTISLLLFCMVAKLRATSRGRDVPGLGALPLDNPLGKANYVVFLDLQRKVAAANGVQLIFLTGVGDLKAVGRFPNIIRMRNVAGSSTSSAGGRQYVRQEERVLAGADPSDAVDTTRVWREDPVMTLM</sequence>
<feature type="coiled-coil region" evidence="1">
    <location>
        <begin position="387"/>
        <end position="460"/>
    </location>
</feature>
<dbReference type="RefSeq" id="WP_186816930.1">
    <property type="nucleotide sequence ID" value="NZ_BJVJ01000023.1"/>
</dbReference>
<feature type="region of interest" description="Disordered" evidence="2">
    <location>
        <begin position="1017"/>
        <end position="1052"/>
    </location>
</feature>
<comment type="caution">
    <text evidence="3">The sequence shown here is derived from an EMBL/GenBank/DDBJ whole genome shotgun (WGS) entry which is preliminary data.</text>
</comment>
<protein>
    <submittedName>
        <fullName evidence="3">Uncharacterized protein</fullName>
    </submittedName>
</protein>
<proteinExistence type="predicted"/>
<evidence type="ECO:0000256" key="1">
    <source>
        <dbReference type="SAM" id="Coils"/>
    </source>
</evidence>
<organism evidence="3 4">
    <name type="scientific">Pseudonocardia sulfidoxydans NBRC 16205</name>
    <dbReference type="NCBI Taxonomy" id="1223511"/>
    <lineage>
        <taxon>Bacteria</taxon>
        <taxon>Bacillati</taxon>
        <taxon>Actinomycetota</taxon>
        <taxon>Actinomycetes</taxon>
        <taxon>Pseudonocardiales</taxon>
        <taxon>Pseudonocardiaceae</taxon>
        <taxon>Pseudonocardia</taxon>
    </lineage>
</organism>
<dbReference type="EMBL" id="BJVJ01000023">
    <property type="protein sequence ID" value="GEL23766.1"/>
    <property type="molecule type" value="Genomic_DNA"/>
</dbReference>
<keyword evidence="1" id="KW-0175">Coiled coil</keyword>
<accession>A0A511DG48</accession>
<evidence type="ECO:0000256" key="2">
    <source>
        <dbReference type="SAM" id="MobiDB-lite"/>
    </source>
</evidence>
<reference evidence="3 4" key="1">
    <citation type="submission" date="2019-07" db="EMBL/GenBank/DDBJ databases">
        <title>Whole genome shotgun sequence of Pseudonocardia sulfidoxydans NBRC 16205.</title>
        <authorList>
            <person name="Hosoyama A."/>
            <person name="Uohara A."/>
            <person name="Ohji S."/>
            <person name="Ichikawa N."/>
        </authorList>
    </citation>
    <scope>NUCLEOTIDE SEQUENCE [LARGE SCALE GENOMIC DNA]</scope>
    <source>
        <strain evidence="3 4">NBRC 16205</strain>
    </source>
</reference>
<gene>
    <name evidence="3" type="ORF">PSU4_27200</name>
</gene>
<evidence type="ECO:0000313" key="4">
    <source>
        <dbReference type="Proteomes" id="UP000321685"/>
    </source>
</evidence>
<dbReference type="Proteomes" id="UP000321685">
    <property type="component" value="Unassembled WGS sequence"/>
</dbReference>
<feature type="compositionally biased region" description="Acidic residues" evidence="2">
    <location>
        <begin position="1043"/>
        <end position="1052"/>
    </location>
</feature>